<evidence type="ECO:0000313" key="4">
    <source>
        <dbReference type="EMBL" id="CCH02363.1"/>
    </source>
</evidence>
<evidence type="ECO:0000256" key="1">
    <source>
        <dbReference type="SAM" id="MobiDB-lite"/>
    </source>
</evidence>
<sequence length="222" mass="24443">MEKRFPSHMRKSVGLLAVCLSASFSACHRPVATFQRSPREVFYSPSQPATDVPPVAESAPEAPTAPVDEPAAAPVAYADARATRLPESVGERIRTHQQRTQRLTNPVREAPARPTSPVSPAANAEQNVPEAIEVGPGPKDKQRKTLRELLGLPPRKQLNWWQKIPWQLKAAIVVVLVAVVFALLKILALTLVFGIIGAFLLIRGLKKSFKVRRGIFNWRVKG</sequence>
<dbReference type="PATRIC" id="fig|1166018.3.peg.1321"/>
<dbReference type="eggNOG" id="ENOG5032WPR">
    <property type="taxonomic scope" value="Bacteria"/>
</dbReference>
<feature type="compositionally biased region" description="Low complexity" evidence="1">
    <location>
        <begin position="52"/>
        <end position="68"/>
    </location>
</feature>
<keyword evidence="2" id="KW-1133">Transmembrane helix</keyword>
<keyword evidence="3" id="KW-0732">Signal</keyword>
<name>I0KE10_9BACT</name>
<dbReference type="Proteomes" id="UP000011058">
    <property type="component" value="Chromosome"/>
</dbReference>
<organism evidence="4 5">
    <name type="scientific">Fibrella aestuarina BUZ 2</name>
    <dbReference type="NCBI Taxonomy" id="1166018"/>
    <lineage>
        <taxon>Bacteria</taxon>
        <taxon>Pseudomonadati</taxon>
        <taxon>Bacteroidota</taxon>
        <taxon>Cytophagia</taxon>
        <taxon>Cytophagales</taxon>
        <taxon>Spirosomataceae</taxon>
        <taxon>Fibrella</taxon>
    </lineage>
</organism>
<gene>
    <name evidence="4" type="ORF">FAES_4364</name>
</gene>
<proteinExistence type="predicted"/>
<protein>
    <submittedName>
        <fullName evidence="4">Uncharacterized protein</fullName>
    </submittedName>
</protein>
<dbReference type="PROSITE" id="PS51257">
    <property type="entry name" value="PROKAR_LIPOPROTEIN"/>
    <property type="match status" value="1"/>
</dbReference>
<feature type="chain" id="PRO_5003631364" evidence="3">
    <location>
        <begin position="27"/>
        <end position="222"/>
    </location>
</feature>
<evidence type="ECO:0000256" key="3">
    <source>
        <dbReference type="SAM" id="SignalP"/>
    </source>
</evidence>
<keyword evidence="2" id="KW-0472">Membrane</keyword>
<dbReference type="EMBL" id="HE796683">
    <property type="protein sequence ID" value="CCH02363.1"/>
    <property type="molecule type" value="Genomic_DNA"/>
</dbReference>
<feature type="transmembrane region" description="Helical" evidence="2">
    <location>
        <begin position="172"/>
        <end position="202"/>
    </location>
</feature>
<evidence type="ECO:0000256" key="2">
    <source>
        <dbReference type="SAM" id="Phobius"/>
    </source>
</evidence>
<keyword evidence="2" id="KW-0812">Transmembrane</keyword>
<dbReference type="HOGENOM" id="CLU_086987_0_0_10"/>
<reference evidence="4 5" key="1">
    <citation type="journal article" date="2012" name="J. Bacteriol.">
        <title>Genome Sequence of Fibrella aestuarina BUZ 2T, a Filamentous Marine Bacterium.</title>
        <authorList>
            <person name="Filippini M."/>
            <person name="Qi W."/>
            <person name="Blom J."/>
            <person name="Goesmann A."/>
            <person name="Smits T.H."/>
            <person name="Bagheri H.C."/>
        </authorList>
    </citation>
    <scope>NUCLEOTIDE SEQUENCE [LARGE SCALE GENOMIC DNA]</scope>
    <source>
        <strain evidence="5">BUZ 2T</strain>
    </source>
</reference>
<dbReference type="AlphaFoldDB" id="I0KE10"/>
<accession>I0KE10</accession>
<evidence type="ECO:0000313" key="5">
    <source>
        <dbReference type="Proteomes" id="UP000011058"/>
    </source>
</evidence>
<feature type="region of interest" description="Disordered" evidence="1">
    <location>
        <begin position="42"/>
        <end position="68"/>
    </location>
</feature>
<feature type="signal peptide" evidence="3">
    <location>
        <begin position="1"/>
        <end position="26"/>
    </location>
</feature>
<dbReference type="KEGG" id="fae:FAES_4364"/>
<keyword evidence="5" id="KW-1185">Reference proteome</keyword>